<feature type="transmembrane region" description="Helical" evidence="1">
    <location>
        <begin position="6"/>
        <end position="29"/>
    </location>
</feature>
<evidence type="ECO:0000313" key="3">
    <source>
        <dbReference type="Proteomes" id="UP001519345"/>
    </source>
</evidence>
<evidence type="ECO:0000313" key="2">
    <source>
        <dbReference type="EMBL" id="MBP1970567.1"/>
    </source>
</evidence>
<organism evidence="2 3">
    <name type="scientific">Virgibacillus natechei</name>
    <dbReference type="NCBI Taxonomy" id="1216297"/>
    <lineage>
        <taxon>Bacteria</taxon>
        <taxon>Bacillati</taxon>
        <taxon>Bacillota</taxon>
        <taxon>Bacilli</taxon>
        <taxon>Bacillales</taxon>
        <taxon>Bacillaceae</taxon>
        <taxon>Virgibacillus</taxon>
    </lineage>
</organism>
<name>A0ABS4IHY9_9BACI</name>
<keyword evidence="1" id="KW-0472">Membrane</keyword>
<comment type="caution">
    <text evidence="2">The sequence shown here is derived from an EMBL/GenBank/DDBJ whole genome shotgun (WGS) entry which is preliminary data.</text>
</comment>
<reference evidence="2 3" key="1">
    <citation type="submission" date="2021-03" db="EMBL/GenBank/DDBJ databases">
        <title>Genomic Encyclopedia of Type Strains, Phase IV (KMG-IV): sequencing the most valuable type-strain genomes for metagenomic binning, comparative biology and taxonomic classification.</title>
        <authorList>
            <person name="Goeker M."/>
        </authorList>
    </citation>
    <scope>NUCLEOTIDE SEQUENCE [LARGE SCALE GENOMIC DNA]</scope>
    <source>
        <strain evidence="2 3">DSM 25609</strain>
    </source>
</reference>
<evidence type="ECO:0000256" key="1">
    <source>
        <dbReference type="SAM" id="Phobius"/>
    </source>
</evidence>
<dbReference type="RefSeq" id="WP_209463692.1">
    <property type="nucleotide sequence ID" value="NZ_CP110224.1"/>
</dbReference>
<keyword evidence="1" id="KW-1133">Transmembrane helix</keyword>
<evidence type="ECO:0008006" key="4">
    <source>
        <dbReference type="Google" id="ProtNLM"/>
    </source>
</evidence>
<dbReference type="EMBL" id="JAGGKX010000014">
    <property type="protein sequence ID" value="MBP1970567.1"/>
    <property type="molecule type" value="Genomic_DNA"/>
</dbReference>
<gene>
    <name evidence="2" type="ORF">J2Z83_002688</name>
</gene>
<dbReference type="Proteomes" id="UP001519345">
    <property type="component" value="Unassembled WGS sequence"/>
</dbReference>
<accession>A0ABS4IHY9</accession>
<keyword evidence="1" id="KW-0812">Transmembrane</keyword>
<sequence length="47" mass="5377">MKGKTMVLIILIASILLVTLSWFVLEFIIDAYDIDRAMANTIETYIL</sequence>
<proteinExistence type="predicted"/>
<protein>
    <recommendedName>
        <fullName evidence="4">Two-component sensor histidine kinase</fullName>
    </recommendedName>
</protein>
<keyword evidence="3" id="KW-1185">Reference proteome</keyword>